<dbReference type="EMBL" id="JARZFX010000011">
    <property type="protein sequence ID" value="MEC5425175.1"/>
    <property type="molecule type" value="Genomic_DNA"/>
</dbReference>
<evidence type="ECO:0000313" key="3">
    <source>
        <dbReference type="Proteomes" id="UP001335737"/>
    </source>
</evidence>
<reference evidence="2 3" key="1">
    <citation type="journal article" date="2024" name="Int. J. Syst. Evol. Microbiol.">
        <title>Virgibacillus tibetensis sp. nov., isolated from salt lake on the Tibetan Plateau of China.</title>
        <authorList>
            <person name="Phurbu D."/>
            <person name="Liu Z.-X."/>
            <person name="Wang R."/>
            <person name="Zheng Y.-Y."/>
            <person name="Liu H.-C."/>
            <person name="Zhou Y.-G."/>
            <person name="Yu Y.-J."/>
            <person name="Li A.-H."/>
        </authorList>
    </citation>
    <scope>NUCLEOTIDE SEQUENCE [LARGE SCALE GENOMIC DNA]</scope>
    <source>
        <strain evidence="2 3">C22-A2</strain>
    </source>
</reference>
<keyword evidence="1" id="KW-1133">Transmembrane helix</keyword>
<keyword evidence="1" id="KW-0472">Membrane</keyword>
<comment type="caution">
    <text evidence="2">The sequence shown here is derived from an EMBL/GenBank/DDBJ whole genome shotgun (WGS) entry which is preliminary data.</text>
</comment>
<dbReference type="Proteomes" id="UP001335737">
    <property type="component" value="Unassembled WGS sequence"/>
</dbReference>
<feature type="transmembrane region" description="Helical" evidence="1">
    <location>
        <begin position="21"/>
        <end position="43"/>
    </location>
</feature>
<sequence>MSNDKMAWNLLQSYAKKNSRLSILIPIIFAITGVTTIIGGVLLSNTDEEAIRFLYIPVEWLEKIGLLREVI</sequence>
<accession>A0ABU6KJW5</accession>
<gene>
    <name evidence="2" type="ORF">QGM71_16945</name>
</gene>
<dbReference type="RefSeq" id="WP_327608728.1">
    <property type="nucleotide sequence ID" value="NZ_JARZFX010000011.1"/>
</dbReference>
<protein>
    <recommendedName>
        <fullName evidence="4">ABC transporter permease</fullName>
    </recommendedName>
</protein>
<evidence type="ECO:0008006" key="4">
    <source>
        <dbReference type="Google" id="ProtNLM"/>
    </source>
</evidence>
<keyword evidence="3" id="KW-1185">Reference proteome</keyword>
<organism evidence="2 3">
    <name type="scientific">Virgibacillus tibetensis</name>
    <dbReference type="NCBI Taxonomy" id="3042313"/>
    <lineage>
        <taxon>Bacteria</taxon>
        <taxon>Bacillati</taxon>
        <taxon>Bacillota</taxon>
        <taxon>Bacilli</taxon>
        <taxon>Bacillales</taxon>
        <taxon>Bacillaceae</taxon>
        <taxon>Virgibacillus</taxon>
    </lineage>
</organism>
<name>A0ABU6KJW5_9BACI</name>
<proteinExistence type="predicted"/>
<evidence type="ECO:0000256" key="1">
    <source>
        <dbReference type="SAM" id="Phobius"/>
    </source>
</evidence>
<keyword evidence="1" id="KW-0812">Transmembrane</keyword>
<evidence type="ECO:0000313" key="2">
    <source>
        <dbReference type="EMBL" id="MEC5425175.1"/>
    </source>
</evidence>